<proteinExistence type="predicted"/>
<evidence type="ECO:0000256" key="5">
    <source>
        <dbReference type="ARBA" id="ARBA00023242"/>
    </source>
</evidence>
<evidence type="ECO:0000256" key="1">
    <source>
        <dbReference type="ARBA" id="ARBA00004123"/>
    </source>
</evidence>
<accession>A0A0M0KAJ0</accession>
<feature type="region of interest" description="Disordered" evidence="6">
    <location>
        <begin position="867"/>
        <end position="894"/>
    </location>
</feature>
<organism evidence="8 9">
    <name type="scientific">Chrysochromulina tobinii</name>
    <dbReference type="NCBI Taxonomy" id="1460289"/>
    <lineage>
        <taxon>Eukaryota</taxon>
        <taxon>Haptista</taxon>
        <taxon>Haptophyta</taxon>
        <taxon>Prymnesiophyceae</taxon>
        <taxon>Prymnesiales</taxon>
        <taxon>Chrysochromulinaceae</taxon>
        <taxon>Chrysochromulina</taxon>
    </lineage>
</organism>
<evidence type="ECO:0000313" key="9">
    <source>
        <dbReference type="Proteomes" id="UP000037460"/>
    </source>
</evidence>
<dbReference type="PANTHER" id="PTHR31677:SF196">
    <property type="entry name" value="ETHYLENE-RESPONSIVE TRANSCRIPTION FACTOR ERF109"/>
    <property type="match status" value="1"/>
</dbReference>
<evidence type="ECO:0000256" key="6">
    <source>
        <dbReference type="SAM" id="MobiDB-lite"/>
    </source>
</evidence>
<evidence type="ECO:0000256" key="2">
    <source>
        <dbReference type="ARBA" id="ARBA00023015"/>
    </source>
</evidence>
<dbReference type="GO" id="GO:0003677">
    <property type="term" value="F:DNA binding"/>
    <property type="evidence" value="ECO:0007669"/>
    <property type="project" value="UniProtKB-KW"/>
</dbReference>
<comment type="caution">
    <text evidence="8">The sequence shown here is derived from an EMBL/GenBank/DDBJ whole genome shotgun (WGS) entry which is preliminary data.</text>
</comment>
<feature type="domain" description="AP2/ERF" evidence="7">
    <location>
        <begin position="26"/>
        <end position="84"/>
    </location>
</feature>
<protein>
    <recommendedName>
        <fullName evidence="7">AP2/ERF domain-containing protein</fullName>
    </recommendedName>
</protein>
<dbReference type="SUPFAM" id="SSF54171">
    <property type="entry name" value="DNA-binding domain"/>
    <property type="match status" value="4"/>
</dbReference>
<feature type="domain" description="AP2/ERF" evidence="7">
    <location>
        <begin position="113"/>
        <end position="179"/>
    </location>
</feature>
<keyword evidence="3" id="KW-0238">DNA-binding</keyword>
<dbReference type="SMART" id="SM00380">
    <property type="entry name" value="AP2"/>
    <property type="match status" value="2"/>
</dbReference>
<dbReference type="Gene3D" id="3.30.730.10">
    <property type="entry name" value="AP2/ERF domain"/>
    <property type="match status" value="4"/>
</dbReference>
<dbReference type="InterPro" id="IPR036955">
    <property type="entry name" value="AP2/ERF_dom_sf"/>
</dbReference>
<name>A0A0M0KAJ0_9EUKA</name>
<dbReference type="InterPro" id="IPR001471">
    <property type="entry name" value="AP2/ERF_dom"/>
</dbReference>
<dbReference type="GO" id="GO:0005634">
    <property type="term" value="C:nucleus"/>
    <property type="evidence" value="ECO:0007669"/>
    <property type="project" value="UniProtKB-SubCell"/>
</dbReference>
<gene>
    <name evidence="8" type="ORF">Ctob_010388</name>
</gene>
<evidence type="ECO:0000256" key="4">
    <source>
        <dbReference type="ARBA" id="ARBA00023163"/>
    </source>
</evidence>
<dbReference type="Proteomes" id="UP000037460">
    <property type="component" value="Unassembled WGS sequence"/>
</dbReference>
<sequence>MLPDEARAAAAAEGLELVPSTSGETGFKSVTKHVCGKYEVRIQDNGKKRYLGMFATPEEAALSYARFIGAERAAAEAAEARGKGLEPLTADEARVAAAAEGLELAMSTSNETGFKGVYKRDGKYTTEAWENGKLVYLGRFRTPEEAALCYARHIRTKRAAAEARGAEPQLGPQPPTADEARAATAAARAAAAAEGLELVPSTSAESGFKGVSKHGGKYKARKGRHLGMFATPEEAALSYARHIGAKRAAAEAAEARGEGLEPLTADEARAAAAAEGLELVPSSSSETGFRGVYNTGGKYRVGFDDNGKTRHLGIFATPEEAALCYARHVGAERAAAEAAGERGKGPQPLTANEARAAAAAVRAAAAAEGLELVPSSSNQTGFRGVSKNHDKYRAELKSSGKRYHLGMFATPEEAALSYARHIGAERAAAEAVEARGKGLDLLTANEARAAAAAEGLELVPSSSSETGFKGVYKSRAKYEASFNDTRKKRFLGMFATPEEAALCYASGTGFKGVHKHVGKKYQAQFCENCKVHHLGSFATPEEAALCYARHIGAERAAPAAAEAEVAVSKPLTADEARAAAAAEGLELVPSSSCASGFKGVVKNRGGYKVQSCENRKQRHLGMFATPEEAALCYARFIGAERAAAEAAEARGKGPQPLTANEARAAAAAEGLELVPSSSSETGFKSVYKSGAKYEASFNDTRKKRYLGMFATPEEAALCYARHIGAERAAAEAAEARGEKRQPLTADEARAAAAAEELELVPSSSNETGFKGVRKLGGKYYANMMENSVLRYLGCFATPEEASLARARYIRDLVDGWLIPGRRPPHRPVLKAPAPAPDPAPPSPFPSEVELAEALRCWRLLLTAMRDDQRSQQGSSSSSALPPPSPAATTMHASRKRPAVAVAFAELVASSASKP</sequence>
<dbReference type="PANTHER" id="PTHR31677">
    <property type="entry name" value="AP2 DOMAIN CLASS TRANSCRIPTION FACTOR"/>
    <property type="match status" value="1"/>
</dbReference>
<evidence type="ECO:0000313" key="8">
    <source>
        <dbReference type="EMBL" id="KOO35428.1"/>
    </source>
</evidence>
<comment type="subcellular location">
    <subcellularLocation>
        <location evidence="1">Nucleus</location>
    </subcellularLocation>
</comment>
<dbReference type="InterPro" id="IPR016177">
    <property type="entry name" value="DNA-bd_dom_sf"/>
</dbReference>
<feature type="region of interest" description="Disordered" evidence="6">
    <location>
        <begin position="161"/>
        <end position="186"/>
    </location>
</feature>
<evidence type="ECO:0000259" key="7">
    <source>
        <dbReference type="SMART" id="SM00380"/>
    </source>
</evidence>
<dbReference type="AlphaFoldDB" id="A0A0M0KAJ0"/>
<dbReference type="GO" id="GO:0003700">
    <property type="term" value="F:DNA-binding transcription factor activity"/>
    <property type="evidence" value="ECO:0007669"/>
    <property type="project" value="InterPro"/>
</dbReference>
<evidence type="ECO:0000256" key="3">
    <source>
        <dbReference type="ARBA" id="ARBA00023125"/>
    </source>
</evidence>
<dbReference type="OrthoDB" id="1931494at2759"/>
<keyword evidence="2" id="KW-0805">Transcription regulation</keyword>
<keyword evidence="5" id="KW-0539">Nucleus</keyword>
<keyword evidence="4" id="KW-0804">Transcription</keyword>
<dbReference type="EMBL" id="JWZX01000874">
    <property type="protein sequence ID" value="KOO35428.1"/>
    <property type="molecule type" value="Genomic_DNA"/>
</dbReference>
<reference evidence="9" key="1">
    <citation type="journal article" date="2015" name="PLoS Genet.">
        <title>Genome Sequence and Transcriptome Analyses of Chrysochromulina tobin: Metabolic Tools for Enhanced Algal Fitness in the Prominent Order Prymnesiales (Haptophyceae).</title>
        <authorList>
            <person name="Hovde B.T."/>
            <person name="Deodato C.R."/>
            <person name="Hunsperger H.M."/>
            <person name="Ryken S.A."/>
            <person name="Yost W."/>
            <person name="Jha R.K."/>
            <person name="Patterson J."/>
            <person name="Monnat R.J. Jr."/>
            <person name="Barlow S.B."/>
            <person name="Starkenburg S.R."/>
            <person name="Cattolico R.A."/>
        </authorList>
    </citation>
    <scope>NUCLEOTIDE SEQUENCE</scope>
    <source>
        <strain evidence="9">CCMP291</strain>
    </source>
</reference>
<keyword evidence="9" id="KW-1185">Reference proteome</keyword>